<reference evidence="1 2" key="1">
    <citation type="journal article" date="2007" name="PLoS Genet.">
        <title>Patterns and implications of gene gain and loss in the evolution of Prochlorococcus.</title>
        <authorList>
            <person name="Kettler G.C."/>
            <person name="Martiny A.C."/>
            <person name="Huang K."/>
            <person name="Zucker J."/>
            <person name="Coleman M.L."/>
            <person name="Rodrigue S."/>
            <person name="Chen F."/>
            <person name="Lapidus A."/>
            <person name="Ferriera S."/>
            <person name="Johnson J."/>
            <person name="Steglich C."/>
            <person name="Church G.M."/>
            <person name="Richardson P."/>
            <person name="Chisholm S.W."/>
        </authorList>
    </citation>
    <scope>NUCLEOTIDE SEQUENCE [LARGE SCALE GENOMIC DNA]</scope>
    <source>
        <strain evidence="1 2">MIT 9515</strain>
    </source>
</reference>
<sequence>MTAIAHNINFYERNDLEDFYIIISVLEFKIKNIIGHKLQKYRNHYRVLNLTFLKEWKDLPDFIDTF</sequence>
<name>A2BWE1_PROM5</name>
<proteinExistence type="predicted"/>
<dbReference type="EMBL" id="CP000552">
    <property type="protein sequence ID" value="ABM72102.1"/>
    <property type="molecule type" value="Genomic_DNA"/>
</dbReference>
<dbReference type="KEGG" id="pmc:P9515_08951"/>
<evidence type="ECO:0000313" key="2">
    <source>
        <dbReference type="Proteomes" id="UP000001589"/>
    </source>
</evidence>
<gene>
    <name evidence="1" type="ordered locus">P9515_08951</name>
</gene>
<organism evidence="1 2">
    <name type="scientific">Prochlorococcus marinus (strain MIT 9515)</name>
    <dbReference type="NCBI Taxonomy" id="167542"/>
    <lineage>
        <taxon>Bacteria</taxon>
        <taxon>Bacillati</taxon>
        <taxon>Cyanobacteriota</taxon>
        <taxon>Cyanophyceae</taxon>
        <taxon>Synechococcales</taxon>
        <taxon>Prochlorococcaceae</taxon>
        <taxon>Prochlorococcus</taxon>
    </lineage>
</organism>
<evidence type="ECO:0000313" key="1">
    <source>
        <dbReference type="EMBL" id="ABM72102.1"/>
    </source>
</evidence>
<dbReference type="AlphaFoldDB" id="A2BWE1"/>
<dbReference type="HOGENOM" id="CLU_2827739_0_0_3"/>
<protein>
    <submittedName>
        <fullName evidence="1">Uncharacterized protein</fullName>
    </submittedName>
</protein>
<dbReference type="Proteomes" id="UP000001589">
    <property type="component" value="Chromosome"/>
</dbReference>
<accession>A2BWE1</accession>